<name>A0A0F9NT35_9ZZZZ</name>
<comment type="caution">
    <text evidence="1">The sequence shown here is derived from an EMBL/GenBank/DDBJ whole genome shotgun (WGS) entry which is preliminary data.</text>
</comment>
<evidence type="ECO:0000313" key="1">
    <source>
        <dbReference type="EMBL" id="KKN21064.1"/>
    </source>
</evidence>
<dbReference type="AlphaFoldDB" id="A0A0F9NT35"/>
<protein>
    <recommendedName>
        <fullName evidence="2">Major capsid protein</fullName>
    </recommendedName>
</protein>
<organism evidence="1">
    <name type="scientific">marine sediment metagenome</name>
    <dbReference type="NCBI Taxonomy" id="412755"/>
    <lineage>
        <taxon>unclassified sequences</taxon>
        <taxon>metagenomes</taxon>
        <taxon>ecological metagenomes</taxon>
    </lineage>
</organism>
<dbReference type="EMBL" id="LAZR01003182">
    <property type="protein sequence ID" value="KKN21064.1"/>
    <property type="molecule type" value="Genomic_DNA"/>
</dbReference>
<accession>A0A0F9NT35</accession>
<evidence type="ECO:0008006" key="2">
    <source>
        <dbReference type="Google" id="ProtNLM"/>
    </source>
</evidence>
<sequence length="401" mass="43995">MEKIWNNKDLLTKAAITSDTNSFTGGVGLSKEEADRFIDYIIDESRLKDRVDIIRTDKKDKDIDELKLDDEDVILPGVAAVDPGDSVGVNTVRRQLNMKEGVAIARISDDALEDGIEGDAFADHVMKVVSKAVANQLVKTLLLGRIDDEAPTKFIQSWDGWLEIAKDSGQVIDASTFADRFVDRDKLSAILKTMPNKYMEANQDPSFMMARHIGQDWRDTFADRETNQGDAAVTGANLPSYGGVPATVFNQFPVIDPFLVSGGQSTTVDGDQVAGTTNFVVAASAGWIVGDVFTINRGGSKEESHTVTAVPDGTHLTIASPGVTFAIEDGFTVEEVTLDGSRTLLAEFKNLIWGIQRDIRIETDRLPRLRSTDWVISFKMDAQVRNPDALVLMENLKSRPV</sequence>
<gene>
    <name evidence="1" type="ORF">LCGC14_0929240</name>
</gene>
<reference evidence="1" key="1">
    <citation type="journal article" date="2015" name="Nature">
        <title>Complex archaea that bridge the gap between prokaryotes and eukaryotes.</title>
        <authorList>
            <person name="Spang A."/>
            <person name="Saw J.H."/>
            <person name="Jorgensen S.L."/>
            <person name="Zaremba-Niedzwiedzka K."/>
            <person name="Martijn J."/>
            <person name="Lind A.E."/>
            <person name="van Eijk R."/>
            <person name="Schleper C."/>
            <person name="Guy L."/>
            <person name="Ettema T.J."/>
        </authorList>
    </citation>
    <scope>NUCLEOTIDE SEQUENCE</scope>
</reference>
<proteinExistence type="predicted"/>